<sequence length="170" mass="19077">MAQAKVAWPSQYCGREDTGTDTSSRTGMETQRCGKLRSPVVKRLQTNTASNSRLCTNLLTRTDKFGQCIADLITAGLMVKFPPSCPSSHCSSQELHLLRLRSSLSPPPSPPHHPPYHHLHSPTTLPHPFRRPPPPPPDVRLWCCANEANSHVAEFSQWEVRLRDNRLPRT</sequence>
<accession>A0A448X1H1</accession>
<comment type="caution">
    <text evidence="2">The sequence shown here is derived from an EMBL/GenBank/DDBJ whole genome shotgun (WGS) entry which is preliminary data.</text>
</comment>
<dbReference type="AlphaFoldDB" id="A0A448X1H1"/>
<evidence type="ECO:0000313" key="2">
    <source>
        <dbReference type="EMBL" id="VEL25597.1"/>
    </source>
</evidence>
<feature type="region of interest" description="Disordered" evidence="1">
    <location>
        <begin position="101"/>
        <end position="132"/>
    </location>
</feature>
<dbReference type="Proteomes" id="UP000784294">
    <property type="component" value="Unassembled WGS sequence"/>
</dbReference>
<proteinExistence type="predicted"/>
<name>A0A448X1H1_9PLAT</name>
<dbReference type="EMBL" id="CAAALY010075050">
    <property type="protein sequence ID" value="VEL25597.1"/>
    <property type="molecule type" value="Genomic_DNA"/>
</dbReference>
<keyword evidence="3" id="KW-1185">Reference proteome</keyword>
<reference evidence="2" key="1">
    <citation type="submission" date="2018-11" db="EMBL/GenBank/DDBJ databases">
        <authorList>
            <consortium name="Pathogen Informatics"/>
        </authorList>
    </citation>
    <scope>NUCLEOTIDE SEQUENCE</scope>
</reference>
<protein>
    <submittedName>
        <fullName evidence="2">Uncharacterized protein</fullName>
    </submittedName>
</protein>
<gene>
    <name evidence="2" type="ORF">PXEA_LOCUS19037</name>
</gene>
<evidence type="ECO:0000256" key="1">
    <source>
        <dbReference type="SAM" id="MobiDB-lite"/>
    </source>
</evidence>
<evidence type="ECO:0000313" key="3">
    <source>
        <dbReference type="Proteomes" id="UP000784294"/>
    </source>
</evidence>
<organism evidence="2 3">
    <name type="scientific">Protopolystoma xenopodis</name>
    <dbReference type="NCBI Taxonomy" id="117903"/>
    <lineage>
        <taxon>Eukaryota</taxon>
        <taxon>Metazoa</taxon>
        <taxon>Spiralia</taxon>
        <taxon>Lophotrochozoa</taxon>
        <taxon>Platyhelminthes</taxon>
        <taxon>Monogenea</taxon>
        <taxon>Polyopisthocotylea</taxon>
        <taxon>Polystomatidea</taxon>
        <taxon>Polystomatidae</taxon>
        <taxon>Protopolystoma</taxon>
    </lineage>
</organism>